<dbReference type="EMBL" id="AGXS01000015">
    <property type="protein sequence ID" value="EIY51611.1"/>
    <property type="molecule type" value="Genomic_DNA"/>
</dbReference>
<dbReference type="STRING" id="997884.HMPREF1068_01158"/>
<sequence>MTKKEAIKLFEEKKVRAMMEYKVSAGNKLKRRLTQIFADGKTTLYLRKDILYVNLC</sequence>
<proteinExistence type="predicted"/>
<organism evidence="1 2">
    <name type="scientific">Bacteroides nordii CL02T12C05</name>
    <dbReference type="NCBI Taxonomy" id="997884"/>
    <lineage>
        <taxon>Bacteria</taxon>
        <taxon>Pseudomonadati</taxon>
        <taxon>Bacteroidota</taxon>
        <taxon>Bacteroidia</taxon>
        <taxon>Bacteroidales</taxon>
        <taxon>Bacteroidaceae</taxon>
        <taxon>Bacteroides</taxon>
    </lineage>
</organism>
<keyword evidence="2" id="KW-1185">Reference proteome</keyword>
<evidence type="ECO:0000313" key="2">
    <source>
        <dbReference type="Proteomes" id="UP000003089"/>
    </source>
</evidence>
<name>I9S7A5_9BACE</name>
<dbReference type="Proteomes" id="UP000003089">
    <property type="component" value="Unassembled WGS sequence"/>
</dbReference>
<dbReference type="RefSeq" id="WP_007484119.1">
    <property type="nucleotide sequence ID" value="NZ_JH724314.1"/>
</dbReference>
<reference evidence="1 2" key="1">
    <citation type="submission" date="2012-02" db="EMBL/GenBank/DDBJ databases">
        <title>The Genome Sequence of Bacteroides nordii CL02T12C05.</title>
        <authorList>
            <consortium name="The Broad Institute Genome Sequencing Platform"/>
            <person name="Earl A."/>
            <person name="Ward D."/>
            <person name="Feldgarden M."/>
            <person name="Gevers D."/>
            <person name="Zitomersky N.L."/>
            <person name="Coyne M.J."/>
            <person name="Comstock L.E."/>
            <person name="Young S.K."/>
            <person name="Zeng Q."/>
            <person name="Gargeya S."/>
            <person name="Fitzgerald M."/>
            <person name="Haas B."/>
            <person name="Abouelleil A."/>
            <person name="Alvarado L."/>
            <person name="Arachchi H.M."/>
            <person name="Berlin A."/>
            <person name="Chapman S.B."/>
            <person name="Gearin G."/>
            <person name="Goldberg J."/>
            <person name="Griggs A."/>
            <person name="Gujja S."/>
            <person name="Hansen M."/>
            <person name="Heiman D."/>
            <person name="Howarth C."/>
            <person name="Larimer J."/>
            <person name="Lui A."/>
            <person name="MacDonald P.J.P."/>
            <person name="McCowen C."/>
            <person name="Montmayeur A."/>
            <person name="Murphy C."/>
            <person name="Neiman D."/>
            <person name="Pearson M."/>
            <person name="Priest M."/>
            <person name="Roberts A."/>
            <person name="Saif S."/>
            <person name="Shea T."/>
            <person name="Sisk P."/>
            <person name="Stolte C."/>
            <person name="Sykes S."/>
            <person name="Wortman J."/>
            <person name="Nusbaum C."/>
            <person name="Birren B."/>
        </authorList>
    </citation>
    <scope>NUCLEOTIDE SEQUENCE [LARGE SCALE GENOMIC DNA]</scope>
    <source>
        <strain evidence="1 2">CL02T12C05</strain>
    </source>
</reference>
<dbReference type="HOGENOM" id="CLU_3004581_0_0_10"/>
<accession>I9S7A5</accession>
<dbReference type="AlphaFoldDB" id="I9S7A5"/>
<comment type="caution">
    <text evidence="1">The sequence shown here is derived from an EMBL/GenBank/DDBJ whole genome shotgun (WGS) entry which is preliminary data.</text>
</comment>
<gene>
    <name evidence="1" type="ORF">HMPREF1068_01158</name>
</gene>
<protein>
    <submittedName>
        <fullName evidence="1">Uncharacterized protein</fullName>
    </submittedName>
</protein>
<evidence type="ECO:0000313" key="1">
    <source>
        <dbReference type="EMBL" id="EIY51611.1"/>
    </source>
</evidence>
<dbReference type="PATRIC" id="fig|997884.3.peg.1175"/>